<evidence type="ECO:0000256" key="5">
    <source>
        <dbReference type="ARBA" id="ARBA00022490"/>
    </source>
</evidence>
<dbReference type="GO" id="GO:0055037">
    <property type="term" value="C:recycling endosome"/>
    <property type="evidence" value="ECO:0007669"/>
    <property type="project" value="UniProtKB-SubCell"/>
</dbReference>
<dbReference type="Pfam" id="PF12240">
    <property type="entry name" value="Angiomotin_C"/>
    <property type="match status" value="1"/>
</dbReference>
<comment type="subcellular location">
    <subcellularLocation>
        <location evidence="2">Cell projection</location>
        <location evidence="2">Podosome</location>
    </subcellularLocation>
    <subcellularLocation>
        <location evidence="3">Cytoplasm</location>
    </subcellularLocation>
    <subcellularLocation>
        <location evidence="1">Recycling endosome</location>
    </subcellularLocation>
</comment>
<dbReference type="AlphaFoldDB" id="A0A8B9V4P7"/>
<dbReference type="InterPro" id="IPR024646">
    <property type="entry name" value="Angiomotin_C"/>
</dbReference>
<evidence type="ECO:0000259" key="14">
    <source>
        <dbReference type="Pfam" id="PF12240"/>
    </source>
</evidence>
<dbReference type="GO" id="GO:0001525">
    <property type="term" value="P:angiogenesis"/>
    <property type="evidence" value="ECO:0007669"/>
    <property type="project" value="TreeGrafter"/>
</dbReference>
<dbReference type="GO" id="GO:0005886">
    <property type="term" value="C:plasma membrane"/>
    <property type="evidence" value="ECO:0007669"/>
    <property type="project" value="TreeGrafter"/>
</dbReference>
<keyword evidence="11" id="KW-0966">Cell projection</keyword>
<comment type="similarity">
    <text evidence="4">Belongs to the angiomotin family.</text>
</comment>
<evidence type="ECO:0000256" key="1">
    <source>
        <dbReference type="ARBA" id="ARBA00004172"/>
    </source>
</evidence>
<dbReference type="GO" id="GO:0003365">
    <property type="term" value="P:establishment of cell polarity involved in ameboidal cell migration"/>
    <property type="evidence" value="ECO:0007669"/>
    <property type="project" value="TreeGrafter"/>
</dbReference>
<feature type="compositionally biased region" description="Basic and acidic residues" evidence="13">
    <location>
        <begin position="72"/>
        <end position="81"/>
    </location>
</feature>
<accession>A0A8B9V4P7</accession>
<reference evidence="15" key="1">
    <citation type="submission" date="2025-08" db="UniProtKB">
        <authorList>
            <consortium name="Ensembl"/>
        </authorList>
    </citation>
    <scope>IDENTIFICATION</scope>
</reference>
<sequence>MRTAEDSSGTVLHRLIQEQLRYGNLTENRTLLAIQQQALRGGSGSSPRSSLESLTQEESQMVQQSTRQEPQGQEHHADHLYSENSGYRLCQPQHKGEELPSYEEAKAHSQYYAVQRGGQQPGGAESGARRPDDSLKDLKHGHVRSLSERLMQMSLERNGAKAHSPMSSSHSYPQLSRHYTLRGQRPEGPEPRGPPPEYPYIIPSQDAAGAYLPRPCSRDGPGFQHPEVSRLMPSPVPAAFLPVPSSLGSLGPAGMEALMSAQAASAGSRLAQADAVLRENERLLRENEKLRRELESCTEKAGRIQKLETEIQRISEDYENLMKASCKREALEKAMRTKRDGEMRRLQDFNRDLKGYEHQQEKEKLEREASLLRSANEDQRRRAELLEQALGSAQARAAKAEAELRKKRAYVEKVERLQAALGQLQAACEKREQLELRLRTRLEQELKMLRAQQRQAGAAGGGTPELSAHRLSEQLREKEEKILALEADMTKWEQKYLEECTMRQFAMDAAATAAAQRDTTLISHSPRHSPNSSFNEDLLLANHKHQEMENRLKALHAQILEKDAVIKVLQQRSRRDPSKALQGSLRPAKSVPSVFVASAAEGTSRGSAGKRGHPSLPHLCFPARSSLKFPLSILEAALPSWEVWGPVGWDFFCADKSLMTSPLAGKTTADEVPAVPTAVPPPSHAKCGSKDGSTQTDGAAQSWGDGAECPASSQGESHGPQGHSEGCGRCREQGWVWLSALS</sequence>
<keyword evidence="16" id="KW-1185">Reference proteome</keyword>
<feature type="compositionally biased region" description="Basic and acidic residues" evidence="13">
    <location>
        <begin position="127"/>
        <end position="140"/>
    </location>
</feature>
<evidence type="ECO:0000256" key="13">
    <source>
        <dbReference type="SAM" id="MobiDB-lite"/>
    </source>
</evidence>
<evidence type="ECO:0000256" key="7">
    <source>
        <dbReference type="ARBA" id="ARBA00022687"/>
    </source>
</evidence>
<dbReference type="GO" id="GO:0005923">
    <property type="term" value="C:bicellular tight junction"/>
    <property type="evidence" value="ECO:0007669"/>
    <property type="project" value="TreeGrafter"/>
</dbReference>
<evidence type="ECO:0000313" key="16">
    <source>
        <dbReference type="Proteomes" id="UP000694549"/>
    </source>
</evidence>
<reference evidence="15" key="2">
    <citation type="submission" date="2025-09" db="UniProtKB">
        <authorList>
            <consortium name="Ensembl"/>
        </authorList>
    </citation>
    <scope>IDENTIFICATION</scope>
</reference>
<dbReference type="PANTHER" id="PTHR14826">
    <property type="entry name" value="ANGIOMOTIN"/>
    <property type="match status" value="1"/>
</dbReference>
<name>A0A8B9V4P7_9AVES</name>
<proteinExistence type="inferred from homology"/>
<keyword evidence="5" id="KW-0963">Cytoplasm</keyword>
<feature type="region of interest" description="Disordered" evidence="13">
    <location>
        <begin position="38"/>
        <end position="229"/>
    </location>
</feature>
<evidence type="ECO:0000256" key="9">
    <source>
        <dbReference type="ARBA" id="ARBA00022949"/>
    </source>
</evidence>
<dbReference type="InterPro" id="IPR009114">
    <property type="entry name" value="Angiomotin"/>
</dbReference>
<feature type="domain" description="Angiomotin C-terminal" evidence="14">
    <location>
        <begin position="410"/>
        <end position="601"/>
    </location>
</feature>
<evidence type="ECO:0000256" key="4">
    <source>
        <dbReference type="ARBA" id="ARBA00010300"/>
    </source>
</evidence>
<dbReference type="Proteomes" id="UP000694549">
    <property type="component" value="Unplaced"/>
</dbReference>
<dbReference type="GO" id="GO:0035329">
    <property type="term" value="P:hippo signaling"/>
    <property type="evidence" value="ECO:0007669"/>
    <property type="project" value="TreeGrafter"/>
</dbReference>
<dbReference type="GO" id="GO:0016055">
    <property type="term" value="P:Wnt signaling pathway"/>
    <property type="evidence" value="ECO:0007669"/>
    <property type="project" value="UniProtKB-KW"/>
</dbReference>
<dbReference type="GO" id="GO:0030036">
    <property type="term" value="P:actin cytoskeleton organization"/>
    <property type="evidence" value="ECO:0007669"/>
    <property type="project" value="TreeGrafter"/>
</dbReference>
<feature type="coiled-coil region" evidence="12">
    <location>
        <begin position="273"/>
        <end position="495"/>
    </location>
</feature>
<dbReference type="PRINTS" id="PR01807">
    <property type="entry name" value="ANGIOMOTIN"/>
</dbReference>
<dbReference type="GO" id="GO:0002102">
    <property type="term" value="C:podosome"/>
    <property type="evidence" value="ECO:0007669"/>
    <property type="project" value="UniProtKB-SubCell"/>
</dbReference>
<evidence type="ECO:0000256" key="12">
    <source>
        <dbReference type="SAM" id="Coils"/>
    </source>
</evidence>
<dbReference type="InterPro" id="IPR051747">
    <property type="entry name" value="Angiomotin-like"/>
</dbReference>
<evidence type="ECO:0000256" key="6">
    <source>
        <dbReference type="ARBA" id="ARBA00022553"/>
    </source>
</evidence>
<dbReference type="PANTHER" id="PTHR14826:SF3">
    <property type="entry name" value="ANGIOMOTIN-LIKE PROTEIN 2"/>
    <property type="match status" value="1"/>
</dbReference>
<evidence type="ECO:0000256" key="10">
    <source>
        <dbReference type="ARBA" id="ARBA00023054"/>
    </source>
</evidence>
<evidence type="ECO:0000313" key="15">
    <source>
        <dbReference type="Ensembl" id="ENSAZOP00000018072.1"/>
    </source>
</evidence>
<keyword evidence="9" id="KW-0965">Cell junction</keyword>
<evidence type="ECO:0000256" key="11">
    <source>
        <dbReference type="ARBA" id="ARBA00023273"/>
    </source>
</evidence>
<keyword evidence="10 12" id="KW-0175">Coiled coil</keyword>
<feature type="compositionally biased region" description="Polar residues" evidence="13">
    <location>
        <begin position="165"/>
        <end position="174"/>
    </location>
</feature>
<keyword evidence="6" id="KW-0597">Phosphoprotein</keyword>
<feature type="compositionally biased region" description="Low complexity" evidence="13">
    <location>
        <begin position="45"/>
        <end position="60"/>
    </location>
</feature>
<feature type="compositionally biased region" description="Polar residues" evidence="13">
    <location>
        <begin position="61"/>
        <end position="71"/>
    </location>
</feature>
<dbReference type="Ensembl" id="ENSAZOT00000019423.1">
    <property type="protein sequence ID" value="ENSAZOP00000018072.1"/>
    <property type="gene ID" value="ENSAZOG00000011633.1"/>
</dbReference>
<evidence type="ECO:0000256" key="8">
    <source>
        <dbReference type="ARBA" id="ARBA00022753"/>
    </source>
</evidence>
<keyword evidence="8" id="KW-0967">Endosome</keyword>
<organism evidence="15 16">
    <name type="scientific">Anas zonorhyncha</name>
    <name type="common">Eastern spot-billed duck</name>
    <dbReference type="NCBI Taxonomy" id="75864"/>
    <lineage>
        <taxon>Eukaryota</taxon>
        <taxon>Metazoa</taxon>
        <taxon>Chordata</taxon>
        <taxon>Craniata</taxon>
        <taxon>Vertebrata</taxon>
        <taxon>Euteleostomi</taxon>
        <taxon>Archelosauria</taxon>
        <taxon>Archosauria</taxon>
        <taxon>Dinosauria</taxon>
        <taxon>Saurischia</taxon>
        <taxon>Theropoda</taxon>
        <taxon>Coelurosauria</taxon>
        <taxon>Aves</taxon>
        <taxon>Neognathae</taxon>
        <taxon>Galloanserae</taxon>
        <taxon>Anseriformes</taxon>
        <taxon>Anatidae</taxon>
        <taxon>Anatinae</taxon>
        <taxon>Anas</taxon>
    </lineage>
</organism>
<keyword evidence="7" id="KW-0879">Wnt signaling pathway</keyword>
<evidence type="ECO:0000256" key="2">
    <source>
        <dbReference type="ARBA" id="ARBA00004188"/>
    </source>
</evidence>
<evidence type="ECO:0000256" key="3">
    <source>
        <dbReference type="ARBA" id="ARBA00004496"/>
    </source>
</evidence>
<feature type="region of interest" description="Disordered" evidence="13">
    <location>
        <begin position="671"/>
        <end position="726"/>
    </location>
</feature>
<feature type="compositionally biased region" description="Basic and acidic residues" evidence="13">
    <location>
        <begin position="94"/>
        <end position="107"/>
    </location>
</feature>
<dbReference type="GO" id="GO:0030334">
    <property type="term" value="P:regulation of cell migration"/>
    <property type="evidence" value="ECO:0007669"/>
    <property type="project" value="TreeGrafter"/>
</dbReference>
<protein>
    <submittedName>
        <fullName evidence="15">Insulin like growth factor 2 mRNA binding protein 2</fullName>
    </submittedName>
</protein>